<dbReference type="AlphaFoldDB" id="U6GDY3"/>
<dbReference type="EMBL" id="HG670463">
    <property type="protein sequence ID" value="CDI76789.1"/>
    <property type="molecule type" value="Genomic_DNA"/>
</dbReference>
<reference evidence="3" key="1">
    <citation type="submission" date="2013-10" db="EMBL/GenBank/DDBJ databases">
        <title>Genomic analysis of the causative agents of coccidiosis in chickens.</title>
        <authorList>
            <person name="Reid A.J."/>
            <person name="Blake D."/>
            <person name="Billington K."/>
            <person name="Browne H."/>
            <person name="Dunn M."/>
            <person name="Hung S."/>
            <person name="Kawahara F."/>
            <person name="Miranda-Saavedra D."/>
            <person name="Mourier T."/>
            <person name="Nagra H."/>
            <person name="Otto T.D."/>
            <person name="Rawlings N."/>
            <person name="Sanchez A."/>
            <person name="Sanders M."/>
            <person name="Subramaniam C."/>
            <person name="Tay Y."/>
            <person name="Dear P."/>
            <person name="Doerig C."/>
            <person name="Gruber A."/>
            <person name="Parkinson J."/>
            <person name="Shirley M."/>
            <person name="Wan K.L."/>
            <person name="Berriman M."/>
            <person name="Tomley F."/>
            <person name="Pain A."/>
        </authorList>
    </citation>
    <scope>NUCLEOTIDE SEQUENCE</scope>
    <source>
        <strain evidence="3">Houghton</strain>
    </source>
</reference>
<dbReference type="RefSeq" id="XP_013252730.1">
    <property type="nucleotide sequence ID" value="XM_013397276.1"/>
</dbReference>
<feature type="region of interest" description="Disordered" evidence="2">
    <location>
        <begin position="709"/>
        <end position="955"/>
    </location>
</feature>
<reference evidence="3" key="2">
    <citation type="submission" date="2013-10" db="EMBL/GenBank/DDBJ databases">
        <authorList>
            <person name="Aslett M."/>
        </authorList>
    </citation>
    <scope>NUCLEOTIDE SEQUENCE</scope>
    <source>
        <strain evidence="3">Houghton</strain>
    </source>
</reference>
<feature type="compositionally biased region" description="Basic and acidic residues" evidence="2">
    <location>
        <begin position="882"/>
        <end position="893"/>
    </location>
</feature>
<evidence type="ECO:0000256" key="1">
    <source>
        <dbReference type="SAM" id="Coils"/>
    </source>
</evidence>
<protein>
    <submittedName>
        <fullName evidence="3">Uncharacterized protein</fullName>
    </submittedName>
</protein>
<feature type="compositionally biased region" description="Basic and acidic residues" evidence="2">
    <location>
        <begin position="855"/>
        <end position="876"/>
    </location>
</feature>
<feature type="region of interest" description="Disordered" evidence="2">
    <location>
        <begin position="152"/>
        <end position="187"/>
    </location>
</feature>
<keyword evidence="4" id="KW-1185">Reference proteome</keyword>
<feature type="coiled-coil region" evidence="1">
    <location>
        <begin position="662"/>
        <end position="690"/>
    </location>
</feature>
<organism evidence="3 4">
    <name type="scientific">Eimeria acervulina</name>
    <name type="common">Coccidian parasite</name>
    <dbReference type="NCBI Taxonomy" id="5801"/>
    <lineage>
        <taxon>Eukaryota</taxon>
        <taxon>Sar</taxon>
        <taxon>Alveolata</taxon>
        <taxon>Apicomplexa</taxon>
        <taxon>Conoidasida</taxon>
        <taxon>Coccidia</taxon>
        <taxon>Eucoccidiorida</taxon>
        <taxon>Eimeriorina</taxon>
        <taxon>Eimeriidae</taxon>
        <taxon>Eimeria</taxon>
    </lineage>
</organism>
<dbReference type="OMA" id="DHPRTAW"/>
<dbReference type="OrthoDB" id="348380at2759"/>
<dbReference type="Proteomes" id="UP000018050">
    <property type="component" value="Unassembled WGS sequence"/>
</dbReference>
<evidence type="ECO:0000256" key="2">
    <source>
        <dbReference type="SAM" id="MobiDB-lite"/>
    </source>
</evidence>
<gene>
    <name evidence="3" type="ORF">EAH_00019630</name>
</gene>
<feature type="compositionally biased region" description="Basic and acidic residues" evidence="2">
    <location>
        <begin position="929"/>
        <end position="940"/>
    </location>
</feature>
<sequence>MIPVTLQQQPALLRREQGTPAAAAAAAAAAEPNGPLCIPPRLGAPMQCYARGFNPQTALASPQAVSRVGGPLAAERNTQKAALGASLYSSQQKHMQQQHPQLKQQHMQPQYMQQQLGFTAMLSRFPNITPCSAAESASLSRNCSRIYRLVPPQTPANLRTGPPASFLGGPTSQRPEAAGPLHQQQRTIAATGAAAAPQAAQEVLPATSVPSAASWRQRAAVFDASKQQWQLGAAPLQLQQQQQLGLSLQEDQQQQEQDLLKLQHLQQQQHLEELRMQQEQNKQQLLEMQRQQQQQQLRGLYLQQQQELDLQQQELDLQQQRQQQDRQLLLHSAQLDVFSTTQQQQQQAEVQQQLQREDQQQQYAMQQHHQGEYQQHELLLLQQQQQDHAHSDDATEQQQRLTAELQLVEQKLADKEALLALFEGASEQQQQLRRGLQLQQLQRQQQQLQQQQQQHEQLLELIEQQKQELAKQQQAVDAKQREVEDGVLLLQQQQEALKAQQQQQQAAAEAQQKQQQWLEEQQAAFRKAQSELAAERRQQQQQQEQLTMMQENLHKQEAELADKRKRHQQQQQLLLQQQANMQASLRAQGVQLLQQHQALQRQLQQQRELQQQILDHQRQQLVETQDALQQQQQQQQNQRQPPFNDPSVGRRVTREAGLEPMLQHVQQQLLQQQRQQQQLQEELLQHLKQQNSLESSSQEARWCYCDVKSSQPSVKGPNSKGAPIEEQRGSADSTRLPSAESAVELRGPGEFGSSSRGPQRGLSRNHSKALLKEPHRGPVKGPHAVHSRRPSDEAAPTGATQGGPSTGAMQAKRRGALEGAPRNTSLGGPVKGAAPGAQGRGGTSTCPPRLLRSTESQRLREESLQKHLKALNEGKRSGGPREGPKRGPSEHSRLPSAESEYSNPSRSISKSNSWRGPQHTARGALYQGDPREPVHEEARRANPQGAPLNPQGTRLQQQKLQQLLEEQRREINLLMLEKQQLERAATAGGGGLGGPLTPKGPTRPLAFPKEPYVQNPANCGEADGGPRGCVCGGDHPRTAWGPLDAALAEVHNSNEGLQRWTKVNEGVYFYGDTQVGGPSNLCFLTLR</sequence>
<dbReference type="GeneID" id="25270033"/>
<feature type="compositionally biased region" description="Low complexity" evidence="2">
    <location>
        <begin position="902"/>
        <end position="913"/>
    </location>
</feature>
<accession>U6GDY3</accession>
<evidence type="ECO:0000313" key="3">
    <source>
        <dbReference type="EMBL" id="CDI76789.1"/>
    </source>
</evidence>
<feature type="compositionally biased region" description="Low complexity" evidence="2">
    <location>
        <begin position="624"/>
        <end position="640"/>
    </location>
</feature>
<feature type="coiled-coil region" evidence="1">
    <location>
        <begin position="248"/>
        <end position="323"/>
    </location>
</feature>
<feature type="region of interest" description="Disordered" evidence="2">
    <location>
        <begin position="624"/>
        <end position="650"/>
    </location>
</feature>
<feature type="coiled-coil region" evidence="1">
    <location>
        <begin position="957"/>
        <end position="984"/>
    </location>
</feature>
<keyword evidence="1" id="KW-0175">Coiled coil</keyword>
<evidence type="ECO:0000313" key="4">
    <source>
        <dbReference type="Proteomes" id="UP000018050"/>
    </source>
</evidence>
<name>U6GDY3_EIMAC</name>
<proteinExistence type="predicted"/>
<dbReference type="VEuPathDB" id="ToxoDB:EAH_00019630"/>
<feature type="coiled-coil region" evidence="1">
    <location>
        <begin position="391"/>
        <end position="573"/>
    </location>
</feature>